<comment type="caution">
    <text evidence="1">The sequence shown here is derived from an EMBL/GenBank/DDBJ whole genome shotgun (WGS) entry which is preliminary data.</text>
</comment>
<organism evidence="1 2">
    <name type="scientific">Agarivorans albus MKT 106</name>
    <dbReference type="NCBI Taxonomy" id="1331007"/>
    <lineage>
        <taxon>Bacteria</taxon>
        <taxon>Pseudomonadati</taxon>
        <taxon>Pseudomonadota</taxon>
        <taxon>Gammaproteobacteria</taxon>
        <taxon>Alteromonadales</taxon>
        <taxon>Alteromonadaceae</taxon>
        <taxon>Agarivorans</taxon>
    </lineage>
</organism>
<dbReference type="Proteomes" id="UP000014461">
    <property type="component" value="Unassembled WGS sequence"/>
</dbReference>
<protein>
    <submittedName>
        <fullName evidence="1">Uncharacterized protein</fullName>
    </submittedName>
</protein>
<dbReference type="EMBL" id="BARX01000003">
    <property type="protein sequence ID" value="GAD00671.1"/>
    <property type="molecule type" value="Genomic_DNA"/>
</dbReference>
<dbReference type="AlphaFoldDB" id="R9PRB4"/>
<reference evidence="1" key="1">
    <citation type="journal article" date="2013" name="Genome Announc.">
        <title>Draft Genome Sequence of Agarivorans albus Strain MKT 106T, an Agarolytic Marine Bacterium.</title>
        <authorList>
            <person name="Yasuike M."/>
            <person name="Nakamura Y."/>
            <person name="Kai W."/>
            <person name="Fujiwara A."/>
            <person name="Fukui Y."/>
            <person name="Satomi M."/>
            <person name="Sano M."/>
        </authorList>
    </citation>
    <scope>NUCLEOTIDE SEQUENCE [LARGE SCALE GENOMIC DNA]</scope>
</reference>
<dbReference type="InterPro" id="IPR058059">
    <property type="entry name" value="PA3496-like"/>
</dbReference>
<keyword evidence="2" id="KW-1185">Reference proteome</keyword>
<sequence length="57" mass="6914">MRFSRFDDIDEWEDEDKAAQIKHAKKAKNSSRTRRRIDEYHEQKQLASYLTDFSSFS</sequence>
<evidence type="ECO:0000313" key="1">
    <source>
        <dbReference type="EMBL" id="GAD00671.1"/>
    </source>
</evidence>
<dbReference type="RefSeq" id="WP_016400439.1">
    <property type="nucleotide sequence ID" value="NZ_BARX01000003.1"/>
</dbReference>
<gene>
    <name evidence="1" type="ORF">AALB_0751</name>
</gene>
<accession>R9PRB4</accession>
<name>R9PRB4_AGAAL</name>
<evidence type="ECO:0000313" key="2">
    <source>
        <dbReference type="Proteomes" id="UP000014461"/>
    </source>
</evidence>
<proteinExistence type="predicted"/>
<dbReference type="NCBIfam" id="NF046101">
    <property type="entry name" value="PA3496_fam"/>
    <property type="match status" value="1"/>
</dbReference>